<evidence type="ECO:0000313" key="2">
    <source>
        <dbReference type="Proteomes" id="UP000309872"/>
    </source>
</evidence>
<dbReference type="OrthoDB" id="1260076at2"/>
<keyword evidence="2" id="KW-1185">Reference proteome</keyword>
<name>A0A4U0H5T0_9SPHI</name>
<evidence type="ECO:0000313" key="1">
    <source>
        <dbReference type="EMBL" id="TJY67117.1"/>
    </source>
</evidence>
<sequence length="251" mass="29193">METVILKTESYLFQNSNGEFRANPFYELSSDEWIIYENGQPTYLLDFNKRTTPLIQDLTKRLDNGEKLDEVIQELGRFLGRQWATDNNIEGAEIPNSQEVETVSVTLLDNLADMFMDVYFVATNSIDANILLDEEKFIAAFVTDISGQGFESGYAENQEDLIQMLTLVFKQSISLTELVSNGDRYVYDLTKFRKSCITVEELDLEYEQWIQESKRVNTMNRYGMIMSAVSYIKKNSDKEHFVLITEKRKHW</sequence>
<dbReference type="RefSeq" id="WP_136820465.1">
    <property type="nucleotide sequence ID" value="NZ_BMJX01000002.1"/>
</dbReference>
<proteinExistence type="predicted"/>
<gene>
    <name evidence="1" type="ORF">FAZ19_09530</name>
</gene>
<dbReference type="EMBL" id="SUKA01000002">
    <property type="protein sequence ID" value="TJY67117.1"/>
    <property type="molecule type" value="Genomic_DNA"/>
</dbReference>
<dbReference type="Proteomes" id="UP000309872">
    <property type="component" value="Unassembled WGS sequence"/>
</dbReference>
<accession>A0A4U0H5T0</accession>
<dbReference type="AlphaFoldDB" id="A0A4U0H5T0"/>
<reference evidence="1 2" key="1">
    <citation type="submission" date="2019-04" db="EMBL/GenBank/DDBJ databases">
        <title>Sphingobacterium olei sp. nov., isolated from oil-contaminated soil.</title>
        <authorList>
            <person name="Liu B."/>
        </authorList>
    </citation>
    <scope>NUCLEOTIDE SEQUENCE [LARGE SCALE GENOMIC DNA]</scope>
    <source>
        <strain evidence="1 2">Y3L14</strain>
    </source>
</reference>
<protein>
    <submittedName>
        <fullName evidence="1">Uncharacterized protein</fullName>
    </submittedName>
</protein>
<organism evidence="1 2">
    <name type="scientific">Sphingobacterium alkalisoli</name>
    <dbReference type="NCBI Taxonomy" id="1874115"/>
    <lineage>
        <taxon>Bacteria</taxon>
        <taxon>Pseudomonadati</taxon>
        <taxon>Bacteroidota</taxon>
        <taxon>Sphingobacteriia</taxon>
        <taxon>Sphingobacteriales</taxon>
        <taxon>Sphingobacteriaceae</taxon>
        <taxon>Sphingobacterium</taxon>
    </lineage>
</organism>
<comment type="caution">
    <text evidence="1">The sequence shown here is derived from an EMBL/GenBank/DDBJ whole genome shotgun (WGS) entry which is preliminary data.</text>
</comment>